<dbReference type="Proteomes" id="UP000004095">
    <property type="component" value="Unassembled WGS sequence"/>
</dbReference>
<evidence type="ECO:0000256" key="1">
    <source>
        <dbReference type="SAM" id="Phobius"/>
    </source>
</evidence>
<keyword evidence="1" id="KW-1133">Transmembrane helix</keyword>
<feature type="transmembrane region" description="Helical" evidence="1">
    <location>
        <begin position="160"/>
        <end position="179"/>
    </location>
</feature>
<evidence type="ECO:0000313" key="3">
    <source>
        <dbReference type="Proteomes" id="UP000004095"/>
    </source>
</evidence>
<gene>
    <name evidence="2" type="ORF">M23134_00414</name>
</gene>
<dbReference type="InterPro" id="IPR018750">
    <property type="entry name" value="DUF2306_membrane"/>
</dbReference>
<sequence>MAIENKVQLWGFRLGWLMIVFWSIVVFLNVLDYFSFRTDVEFLLWKGNLVQNLTWMASFYVHITSSIICLVTGPFQFVPRLRHRYPKLHRKVGKAYVFTILFLAAPSGLYMAFFANGGFWAQLAFFILAWLWFITTFLALQTAIKRDFVAHRKWMVRSYALVFSAVTLRLYMPLLTYGIGQFGLPTMDPELAVVVTSWINWVPNLLIAELLLRLAPKSL</sequence>
<evidence type="ECO:0000313" key="2">
    <source>
        <dbReference type="EMBL" id="EAY29530.1"/>
    </source>
</evidence>
<dbReference type="RefSeq" id="WP_002695910.1">
    <property type="nucleotide sequence ID" value="NZ_AAWS01000010.1"/>
</dbReference>
<dbReference type="AlphaFoldDB" id="A1ZIZ4"/>
<feature type="transmembrane region" description="Helical" evidence="1">
    <location>
        <begin position="95"/>
        <end position="113"/>
    </location>
</feature>
<dbReference type="OrthoDB" id="195502at2"/>
<protein>
    <submittedName>
        <fullName evidence="2">Membrane protein, putative</fullName>
    </submittedName>
</protein>
<organism evidence="2 3">
    <name type="scientific">Microscilla marina ATCC 23134</name>
    <dbReference type="NCBI Taxonomy" id="313606"/>
    <lineage>
        <taxon>Bacteria</taxon>
        <taxon>Pseudomonadati</taxon>
        <taxon>Bacteroidota</taxon>
        <taxon>Cytophagia</taxon>
        <taxon>Cytophagales</taxon>
        <taxon>Microscillaceae</taxon>
        <taxon>Microscilla</taxon>
    </lineage>
</organism>
<keyword evidence="1" id="KW-0812">Transmembrane</keyword>
<feature type="transmembrane region" description="Helical" evidence="1">
    <location>
        <begin position="119"/>
        <end position="140"/>
    </location>
</feature>
<feature type="transmembrane region" description="Helical" evidence="1">
    <location>
        <begin position="191"/>
        <end position="212"/>
    </location>
</feature>
<dbReference type="eggNOG" id="COG5395">
    <property type="taxonomic scope" value="Bacteria"/>
</dbReference>
<dbReference type="EMBL" id="AAWS01000010">
    <property type="protein sequence ID" value="EAY29530.1"/>
    <property type="molecule type" value="Genomic_DNA"/>
</dbReference>
<proteinExistence type="predicted"/>
<accession>A1ZIZ4</accession>
<feature type="transmembrane region" description="Helical" evidence="1">
    <location>
        <begin position="12"/>
        <end position="34"/>
    </location>
</feature>
<keyword evidence="3" id="KW-1185">Reference proteome</keyword>
<comment type="caution">
    <text evidence="2">The sequence shown here is derived from an EMBL/GenBank/DDBJ whole genome shotgun (WGS) entry which is preliminary data.</text>
</comment>
<dbReference type="Pfam" id="PF10067">
    <property type="entry name" value="DUF2306"/>
    <property type="match status" value="1"/>
</dbReference>
<reference evidence="2 3" key="1">
    <citation type="submission" date="2007-01" db="EMBL/GenBank/DDBJ databases">
        <authorList>
            <person name="Haygood M."/>
            <person name="Podell S."/>
            <person name="Anderson C."/>
            <person name="Hopkinson B."/>
            <person name="Roe K."/>
            <person name="Barbeau K."/>
            <person name="Gaasterland T."/>
            <person name="Ferriera S."/>
            <person name="Johnson J."/>
            <person name="Kravitz S."/>
            <person name="Beeson K."/>
            <person name="Sutton G."/>
            <person name="Rogers Y.-H."/>
            <person name="Friedman R."/>
            <person name="Frazier M."/>
            <person name="Venter J.C."/>
        </authorList>
    </citation>
    <scope>NUCLEOTIDE SEQUENCE [LARGE SCALE GENOMIC DNA]</scope>
    <source>
        <strain evidence="2 3">ATCC 23134</strain>
    </source>
</reference>
<name>A1ZIZ4_MICM2</name>
<keyword evidence="1" id="KW-0472">Membrane</keyword>
<feature type="transmembrane region" description="Helical" evidence="1">
    <location>
        <begin position="54"/>
        <end position="75"/>
    </location>
</feature>